<dbReference type="GO" id="GO:0004527">
    <property type="term" value="F:exonuclease activity"/>
    <property type="evidence" value="ECO:0007669"/>
    <property type="project" value="UniProtKB-KW"/>
</dbReference>
<dbReference type="InterPro" id="IPR051703">
    <property type="entry name" value="NF-kappa-B_Signaling_Reg"/>
</dbReference>
<dbReference type="NCBIfam" id="TIGR03033">
    <property type="entry name" value="phage_rel_nuc"/>
    <property type="match status" value="1"/>
</dbReference>
<keyword evidence="2" id="KW-0269">Exonuclease</keyword>
<keyword evidence="2" id="KW-0378">Hydrolase</keyword>
<dbReference type="PANTHER" id="PTHR46609:SF6">
    <property type="entry name" value="EXONUCLEASE, PHAGE-TYPE_RECB, C-TERMINAL DOMAIN-CONTAINING PROTEIN-RELATED"/>
    <property type="match status" value="1"/>
</dbReference>
<dbReference type="OrthoDB" id="1245848at2"/>
<dbReference type="AlphaFoldDB" id="A0A327KSQ9"/>
<reference evidence="2 3" key="1">
    <citation type="submission" date="2017-07" db="EMBL/GenBank/DDBJ databases">
        <title>Draft Genome Sequences of Select Purple Nonsulfur Bacteria.</title>
        <authorList>
            <person name="Lasarre B."/>
            <person name="Mckinlay J.B."/>
        </authorList>
    </citation>
    <scope>NUCLEOTIDE SEQUENCE [LARGE SCALE GENOMIC DNA]</scope>
    <source>
        <strain evidence="2 3">DSM 11907</strain>
    </source>
</reference>
<dbReference type="InterPro" id="IPR011604">
    <property type="entry name" value="PDDEXK-like_dom_sf"/>
</dbReference>
<organism evidence="2 3">
    <name type="scientific">Rhodoplanes elegans</name>
    <dbReference type="NCBI Taxonomy" id="29408"/>
    <lineage>
        <taxon>Bacteria</taxon>
        <taxon>Pseudomonadati</taxon>
        <taxon>Pseudomonadota</taxon>
        <taxon>Alphaproteobacteria</taxon>
        <taxon>Hyphomicrobiales</taxon>
        <taxon>Nitrobacteraceae</taxon>
        <taxon>Rhodoplanes</taxon>
    </lineage>
</organism>
<keyword evidence="3" id="KW-1185">Reference proteome</keyword>
<gene>
    <name evidence="2" type="ORF">CH338_06225</name>
</gene>
<dbReference type="Pfam" id="PF09588">
    <property type="entry name" value="YqaJ"/>
    <property type="match status" value="1"/>
</dbReference>
<dbReference type="CDD" id="cd22343">
    <property type="entry name" value="PDDEXK_lambda_exonuclease-like"/>
    <property type="match status" value="1"/>
</dbReference>
<evidence type="ECO:0000259" key="1">
    <source>
        <dbReference type="Pfam" id="PF09588"/>
    </source>
</evidence>
<dbReference type="PANTHER" id="PTHR46609">
    <property type="entry name" value="EXONUCLEASE, PHAGE-TYPE/RECB, C-TERMINAL DOMAIN-CONTAINING PROTEIN"/>
    <property type="match status" value="1"/>
</dbReference>
<feature type="domain" description="YqaJ viral recombinase" evidence="1">
    <location>
        <begin position="11"/>
        <end position="151"/>
    </location>
</feature>
<dbReference type="RefSeq" id="WP_111356268.1">
    <property type="nucleotide sequence ID" value="NZ_NHSK01000074.1"/>
</dbReference>
<comment type="caution">
    <text evidence="2">The sequence shown here is derived from an EMBL/GenBank/DDBJ whole genome shotgun (WGS) entry which is preliminary data.</text>
</comment>
<protein>
    <submittedName>
        <fullName evidence="2">Exonuclease</fullName>
    </submittedName>
</protein>
<dbReference type="Gene3D" id="3.90.320.10">
    <property type="match status" value="1"/>
</dbReference>
<proteinExistence type="predicted"/>
<dbReference type="SUPFAM" id="SSF52980">
    <property type="entry name" value="Restriction endonuclease-like"/>
    <property type="match status" value="1"/>
</dbReference>
<dbReference type="InterPro" id="IPR019080">
    <property type="entry name" value="YqaJ_viral_recombinase"/>
</dbReference>
<dbReference type="Proteomes" id="UP000248863">
    <property type="component" value="Unassembled WGS sequence"/>
</dbReference>
<dbReference type="EMBL" id="NPEU01000041">
    <property type="protein sequence ID" value="RAI40435.1"/>
    <property type="molecule type" value="Genomic_DNA"/>
</dbReference>
<accession>A0A327KSQ9</accession>
<keyword evidence="2" id="KW-0540">Nuclease</keyword>
<dbReference type="InterPro" id="IPR017482">
    <property type="entry name" value="Lambda-type_endonuclease"/>
</dbReference>
<evidence type="ECO:0000313" key="2">
    <source>
        <dbReference type="EMBL" id="RAI40435.1"/>
    </source>
</evidence>
<dbReference type="InterPro" id="IPR011335">
    <property type="entry name" value="Restrct_endonuc-II-like"/>
</dbReference>
<sequence length="210" mass="23371">MTADLVQGSEEWKAARAGRVTASRIADLMARTKTGWGASRANLMATLISERLTGVPAEGFTTDAMRWGIETEAEARAAYEFVTGSTVAEVGFVPHPVIRMSGASPDGLVDDDGLVEIKCPNTATHIETLIGGSIPSKYVKQMLWQMRCTNRRWCDFVSFDNRMPESMKLFVRRIRWDEEQIVEIEKAVVDFLAEMDEKIATLQRMYGSAA</sequence>
<evidence type="ECO:0000313" key="3">
    <source>
        <dbReference type="Proteomes" id="UP000248863"/>
    </source>
</evidence>
<name>A0A327KSQ9_9BRAD</name>